<feature type="domain" description="Methyltransferase type 11" evidence="1">
    <location>
        <begin position="89"/>
        <end position="133"/>
    </location>
</feature>
<proteinExistence type="predicted"/>
<gene>
    <name evidence="2" type="ORF">WQQ_40080</name>
</gene>
<keyword evidence="3" id="KW-1185">Reference proteome</keyword>
<dbReference type="InterPro" id="IPR013216">
    <property type="entry name" value="Methyltransf_11"/>
</dbReference>
<comment type="caution">
    <text evidence="2">The sequence shown here is derived from an EMBL/GenBank/DDBJ whole genome shotgun (WGS) entry which is preliminary data.</text>
</comment>
<dbReference type="OrthoDB" id="6191410at2"/>
<evidence type="ECO:0000259" key="1">
    <source>
        <dbReference type="Pfam" id="PF08241"/>
    </source>
</evidence>
<reference evidence="2 3" key="1">
    <citation type="journal article" date="2012" name="J. Bacteriol.">
        <title>Genome Sequence of n-Alkane-Degrading Hydrocarboniphaga effusa Strain AP103T (ATCC BAA-332T).</title>
        <authorList>
            <person name="Chang H.K."/>
            <person name="Zylstra G.J."/>
            <person name="Chae J.C."/>
        </authorList>
    </citation>
    <scope>NUCLEOTIDE SEQUENCE [LARGE SCALE GENOMIC DNA]</scope>
    <source>
        <strain evidence="2 3">AP103</strain>
    </source>
</reference>
<protein>
    <recommendedName>
        <fullName evidence="1">Methyltransferase type 11 domain-containing protein</fullName>
    </recommendedName>
</protein>
<sequence length="258" mass="29022">MMPFSSLRPARVPFNRYTLSLWLRSSRGKRLIELESAELRRVLPEVFGRHVLQIGSWGRGDELLESCETLHHAVIGTVADFGEQARSLPEELPVLSKSVDGVLLPHTLEFSQSPHNVLREAARVLTDRGRLFVLGFNPWGGWVMRQRIGLGYRAFPPPTRYYGIGRISDWLELLDFEITEVRRFSVGFPWIAPRSQHQSWSVGSLLSPFAENYLVVARKRVLPVNFVGKLQRAQVKPIIGAAVQGAAQSTVSSQAVNL</sequence>
<dbReference type="Gene3D" id="3.40.50.150">
    <property type="entry name" value="Vaccinia Virus protein VP39"/>
    <property type="match status" value="1"/>
</dbReference>
<evidence type="ECO:0000313" key="2">
    <source>
        <dbReference type="EMBL" id="EIT67573.1"/>
    </source>
</evidence>
<dbReference type="SUPFAM" id="SSF53335">
    <property type="entry name" value="S-adenosyl-L-methionine-dependent methyltransferases"/>
    <property type="match status" value="1"/>
</dbReference>
<dbReference type="Pfam" id="PF08241">
    <property type="entry name" value="Methyltransf_11"/>
    <property type="match status" value="1"/>
</dbReference>
<dbReference type="AlphaFoldDB" id="I8T1P1"/>
<dbReference type="GO" id="GO:0008757">
    <property type="term" value="F:S-adenosylmethionine-dependent methyltransferase activity"/>
    <property type="evidence" value="ECO:0007669"/>
    <property type="project" value="InterPro"/>
</dbReference>
<organism evidence="2 3">
    <name type="scientific">Hydrocarboniphaga effusa AP103</name>
    <dbReference type="NCBI Taxonomy" id="1172194"/>
    <lineage>
        <taxon>Bacteria</taxon>
        <taxon>Pseudomonadati</taxon>
        <taxon>Pseudomonadota</taxon>
        <taxon>Gammaproteobacteria</taxon>
        <taxon>Nevskiales</taxon>
        <taxon>Nevskiaceae</taxon>
        <taxon>Hydrocarboniphaga</taxon>
    </lineage>
</organism>
<dbReference type="InterPro" id="IPR029063">
    <property type="entry name" value="SAM-dependent_MTases_sf"/>
</dbReference>
<dbReference type="STRING" id="1172194.WQQ_40080"/>
<accession>I8T1P1</accession>
<evidence type="ECO:0000313" key="3">
    <source>
        <dbReference type="Proteomes" id="UP000003704"/>
    </source>
</evidence>
<dbReference type="EMBL" id="AKGD01000004">
    <property type="protein sequence ID" value="EIT67573.1"/>
    <property type="molecule type" value="Genomic_DNA"/>
</dbReference>
<dbReference type="Proteomes" id="UP000003704">
    <property type="component" value="Unassembled WGS sequence"/>
</dbReference>
<name>I8T1P1_9GAMM</name>